<dbReference type="Proteomes" id="UP001170364">
    <property type="component" value="Unassembled WGS sequence"/>
</dbReference>
<dbReference type="GO" id="GO:0004519">
    <property type="term" value="F:endonuclease activity"/>
    <property type="evidence" value="ECO:0007669"/>
    <property type="project" value="UniProtKB-KW"/>
</dbReference>
<evidence type="ECO:0000313" key="2">
    <source>
        <dbReference type="Proteomes" id="UP001170364"/>
    </source>
</evidence>
<sequence length="208" mass="23997">MPTQQELFLELAQPNENGISRWVNTSEFVGRYSTLELLNGLSWGRKFSTLAKKYNVETDKSVTTGNKIDRIRLNGFNTCHTSTHTQSIRNDIKQEISKQRCVILGTNRSCDHKTEVDHKDGRKDDPRVMNTKTQTLEDFQPLSKPANDAKRQFCKECKESNLRYDAKLLGYPVSFTKGDINYTPELKCIGCFWYDPIAFRQALKLKYS</sequence>
<keyword evidence="1" id="KW-0255">Endonuclease</keyword>
<comment type="caution">
    <text evidence="1">The sequence shown here is derived from an EMBL/GenBank/DDBJ whole genome shotgun (WGS) entry which is preliminary data.</text>
</comment>
<proteinExistence type="predicted"/>
<organism evidence="1 2">
    <name type="scientific">Aliarcobacter butzleri</name>
    <dbReference type="NCBI Taxonomy" id="28197"/>
    <lineage>
        <taxon>Bacteria</taxon>
        <taxon>Pseudomonadati</taxon>
        <taxon>Campylobacterota</taxon>
        <taxon>Epsilonproteobacteria</taxon>
        <taxon>Campylobacterales</taxon>
        <taxon>Arcobacteraceae</taxon>
        <taxon>Aliarcobacter</taxon>
    </lineage>
</organism>
<dbReference type="EMBL" id="JAQJJG010000001">
    <property type="protein sequence ID" value="MDN5122434.1"/>
    <property type="molecule type" value="Genomic_DNA"/>
</dbReference>
<gene>
    <name evidence="1" type="ORF">PJV93_00780</name>
</gene>
<keyword evidence="1" id="KW-0540">Nuclease</keyword>
<dbReference type="InterPro" id="IPR007979">
    <property type="entry name" value="NlaIII/ICEA1"/>
</dbReference>
<reference evidence="1" key="1">
    <citation type="journal article" date="2023" name="Microorganisms">
        <title>Genomic Characterization of Arcobacter butzleri Strains Isolated from Various Sources in Lithuania.</title>
        <authorList>
            <person name="Uljanovas D."/>
            <person name="Golz G."/>
            <person name="Fleischmann S."/>
            <person name="Kudirkiene E."/>
            <person name="Kasetiene N."/>
            <person name="Grineviciene A."/>
            <person name="Tamuleviciene E."/>
            <person name="Aksomaitiene J."/>
            <person name="Alter T."/>
            <person name="Malakauskas M."/>
        </authorList>
    </citation>
    <scope>NUCLEOTIDE SEQUENCE</scope>
    <source>
        <strain evidence="1">S41</strain>
    </source>
</reference>
<protein>
    <submittedName>
        <fullName evidence="1">Restriction endonuclease</fullName>
    </submittedName>
</protein>
<dbReference type="Pfam" id="PF05315">
    <property type="entry name" value="ICEA"/>
    <property type="match status" value="1"/>
</dbReference>
<name>A0AAW7Q8R8_9BACT</name>
<accession>A0AAW7Q8R8</accession>
<dbReference type="AlphaFoldDB" id="A0AAW7Q8R8"/>
<reference evidence="1" key="2">
    <citation type="submission" date="2023-01" db="EMBL/GenBank/DDBJ databases">
        <authorList>
            <person name="Uljanovas D."/>
        </authorList>
    </citation>
    <scope>NUCLEOTIDE SEQUENCE</scope>
    <source>
        <strain evidence="1">S41</strain>
    </source>
</reference>
<keyword evidence="1" id="KW-0378">Hydrolase</keyword>
<evidence type="ECO:0000313" key="1">
    <source>
        <dbReference type="EMBL" id="MDN5122434.1"/>
    </source>
</evidence>
<dbReference type="RefSeq" id="WP_301369680.1">
    <property type="nucleotide sequence ID" value="NZ_JAQJJF010000001.1"/>
</dbReference>